<feature type="repeat" description="WD" evidence="3">
    <location>
        <begin position="565"/>
        <end position="606"/>
    </location>
</feature>
<name>A0A0C3G1N4_PILCF</name>
<organism evidence="5 6">
    <name type="scientific">Piloderma croceum (strain F 1598)</name>
    <dbReference type="NCBI Taxonomy" id="765440"/>
    <lineage>
        <taxon>Eukaryota</taxon>
        <taxon>Fungi</taxon>
        <taxon>Dikarya</taxon>
        <taxon>Basidiomycota</taxon>
        <taxon>Agaricomycotina</taxon>
        <taxon>Agaricomycetes</taxon>
        <taxon>Agaricomycetidae</taxon>
        <taxon>Atheliales</taxon>
        <taxon>Atheliaceae</taxon>
        <taxon>Piloderma</taxon>
    </lineage>
</organism>
<reference evidence="5 6" key="1">
    <citation type="submission" date="2014-04" db="EMBL/GenBank/DDBJ databases">
        <authorList>
            <consortium name="DOE Joint Genome Institute"/>
            <person name="Kuo A."/>
            <person name="Tarkka M."/>
            <person name="Buscot F."/>
            <person name="Kohler A."/>
            <person name="Nagy L.G."/>
            <person name="Floudas D."/>
            <person name="Copeland A."/>
            <person name="Barry K.W."/>
            <person name="Cichocki N."/>
            <person name="Veneault-Fourrey C."/>
            <person name="LaButti K."/>
            <person name="Lindquist E.A."/>
            <person name="Lipzen A."/>
            <person name="Lundell T."/>
            <person name="Morin E."/>
            <person name="Murat C."/>
            <person name="Sun H."/>
            <person name="Tunlid A."/>
            <person name="Henrissat B."/>
            <person name="Grigoriev I.V."/>
            <person name="Hibbett D.S."/>
            <person name="Martin F."/>
            <person name="Nordberg H.P."/>
            <person name="Cantor M.N."/>
            <person name="Hua S.X."/>
        </authorList>
    </citation>
    <scope>NUCLEOTIDE SEQUENCE [LARGE SCALE GENOMIC DNA]</scope>
    <source>
        <strain evidence="5 6">F 1598</strain>
    </source>
</reference>
<gene>
    <name evidence="5" type="ORF">PILCRDRAFT_65733</name>
</gene>
<sequence length="1070" mass="116815">MDPSKLTDCLADTRTGILNFVIDWATAPRATQNVLWIHGLAGSGKSTLATTLANVFREQGRLGAFLFFARDVTERSNPTTVVRTLAYQLGTFHPDIGKRIAASIESTPSICLSPLPFQFRRLLIDPLSSFPLRTPIVFVLDALDQCGTPEERESLMTVLSEQSDRLPPAIRFIFTSRAESDICRAFDLQPHILTRELDITSQANTDDISSYFRHGMSIVRANNKRLSLEADWPGENTIRELTERASGLFIWASTALEFIDGYNPRVCLDTILKGEVASAAQAALDSLYETALESEGIWDNEDFVADFRAIIGLVLVAETPLSSSAIDRLLGKRTSCPADHTVSKLACVLQQTPTVRVLHSSFADFLLTKSRCGRDIWWFDPAPHHQSLAIQCLHRLNAVLKYNVFGLTLSKDVPYRGPSANESFPEDISYACMFWIEHICAIKDSVESTFELLKSFLTRHLLHWFEAMSILRRSRDTIASLRSLLIWMTNNHSDHHRISKFVRDALRFAQIFASSIEEHPLLVYRTALPFAPAASAVYKTFHDAALFPFISGAFHQSWSALLLVLQGHEERVTSVAVSPDGTKIISGSADKTILVWDATSGAEVLPALRHESVVSSVTFSPDGRRIVSGSWDGAIRVWDAASGADVLPGLRWHEEEVTSVACSRIGQIVSSSYDDTVRIWNAASGKEVFSAIRGHDKAVTAVVYSPDGARIASGSADKTVRVWDAATGAKLLQAMRGHQKAVTSVAFSPDGNHIVSGSEDKTIRVWDAISGVDVLPALRGHEKEVTSVAFSPHGAHIASGSEDKTVRVWNRFSGTEVLTLRGHDQGVTSVAFSPDATCIVSGSWDHTVRVWYDDATSDTEVPLTMRGPIYRINSVAFSAHGALVVSGSDDMTVRVWDTTSGAEVIPALRGHDRGVWSVAFSPDGTHIVSGSEDKTVRVWNTSSGREMLTLQGHTDAVDLVSFSDDGSRIISRSRSETISWDATSGHRLALNEIPNPVSLSTIYAIDGWIVDSATDKTLCKLPTILSATCSAACGRSLAAGTSDGRLVVVHFPPLLFIGSGGQAGKGRKSM</sequence>
<dbReference type="PRINTS" id="PR00320">
    <property type="entry name" value="GPROTEINBRPT"/>
</dbReference>
<dbReference type="Pfam" id="PF00400">
    <property type="entry name" value="WD40"/>
    <property type="match status" value="9"/>
</dbReference>
<dbReference type="InterPro" id="IPR020472">
    <property type="entry name" value="WD40_PAC1"/>
</dbReference>
<dbReference type="SUPFAM" id="SSF50978">
    <property type="entry name" value="WD40 repeat-like"/>
    <property type="match status" value="2"/>
</dbReference>
<keyword evidence="2" id="KW-0677">Repeat</keyword>
<keyword evidence="1 3" id="KW-0853">WD repeat</keyword>
<dbReference type="PANTHER" id="PTHR22847">
    <property type="entry name" value="WD40 REPEAT PROTEIN"/>
    <property type="match status" value="1"/>
</dbReference>
<dbReference type="Gene3D" id="3.40.50.300">
    <property type="entry name" value="P-loop containing nucleotide triphosphate hydrolases"/>
    <property type="match status" value="1"/>
</dbReference>
<dbReference type="Proteomes" id="UP000054166">
    <property type="component" value="Unassembled WGS sequence"/>
</dbReference>
<feature type="repeat" description="WD" evidence="3">
    <location>
        <begin position="650"/>
        <end position="690"/>
    </location>
</feature>
<reference evidence="6" key="2">
    <citation type="submission" date="2015-01" db="EMBL/GenBank/DDBJ databases">
        <title>Evolutionary Origins and Diversification of the Mycorrhizal Mutualists.</title>
        <authorList>
            <consortium name="DOE Joint Genome Institute"/>
            <consortium name="Mycorrhizal Genomics Consortium"/>
            <person name="Kohler A."/>
            <person name="Kuo A."/>
            <person name="Nagy L.G."/>
            <person name="Floudas D."/>
            <person name="Copeland A."/>
            <person name="Barry K.W."/>
            <person name="Cichocki N."/>
            <person name="Veneault-Fourrey C."/>
            <person name="LaButti K."/>
            <person name="Lindquist E.A."/>
            <person name="Lipzen A."/>
            <person name="Lundell T."/>
            <person name="Morin E."/>
            <person name="Murat C."/>
            <person name="Riley R."/>
            <person name="Ohm R."/>
            <person name="Sun H."/>
            <person name="Tunlid A."/>
            <person name="Henrissat B."/>
            <person name="Grigoriev I.V."/>
            <person name="Hibbett D.S."/>
            <person name="Martin F."/>
        </authorList>
    </citation>
    <scope>NUCLEOTIDE SEQUENCE [LARGE SCALE GENOMIC DNA]</scope>
    <source>
        <strain evidence="6">F 1598</strain>
    </source>
</reference>
<dbReference type="HOGENOM" id="CLU_000288_6_3_1"/>
<evidence type="ECO:0000256" key="3">
    <source>
        <dbReference type="PROSITE-ProRule" id="PRU00221"/>
    </source>
</evidence>
<dbReference type="GO" id="GO:1990234">
    <property type="term" value="C:transferase complex"/>
    <property type="evidence" value="ECO:0007669"/>
    <property type="project" value="UniProtKB-ARBA"/>
</dbReference>
<keyword evidence="6" id="KW-1185">Reference proteome</keyword>
<feature type="repeat" description="WD" evidence="3">
    <location>
        <begin position="735"/>
        <end position="767"/>
    </location>
</feature>
<dbReference type="OrthoDB" id="538223at2759"/>
<feature type="repeat" description="WD" evidence="3">
    <location>
        <begin position="820"/>
        <end position="851"/>
    </location>
</feature>
<evidence type="ECO:0000313" key="6">
    <source>
        <dbReference type="Proteomes" id="UP000054166"/>
    </source>
</evidence>
<dbReference type="InterPro" id="IPR015943">
    <property type="entry name" value="WD40/YVTN_repeat-like_dom_sf"/>
</dbReference>
<feature type="repeat" description="WD" evidence="3">
    <location>
        <begin position="607"/>
        <end position="648"/>
    </location>
</feature>
<dbReference type="InParanoid" id="A0A0C3G1N4"/>
<evidence type="ECO:0000259" key="4">
    <source>
        <dbReference type="Pfam" id="PF24883"/>
    </source>
</evidence>
<dbReference type="Pfam" id="PF24883">
    <property type="entry name" value="NPHP3_N"/>
    <property type="match status" value="1"/>
</dbReference>
<dbReference type="STRING" id="765440.A0A0C3G1N4"/>
<protein>
    <recommendedName>
        <fullName evidence="4">Nephrocystin 3-like N-terminal domain-containing protein</fullName>
    </recommendedName>
</protein>
<proteinExistence type="predicted"/>
<dbReference type="InterPro" id="IPR027417">
    <property type="entry name" value="P-loop_NTPase"/>
</dbReference>
<feature type="repeat" description="WD" evidence="3">
    <location>
        <begin position="778"/>
        <end position="819"/>
    </location>
</feature>
<dbReference type="InterPro" id="IPR019775">
    <property type="entry name" value="WD40_repeat_CS"/>
</dbReference>
<dbReference type="PROSITE" id="PS50082">
    <property type="entry name" value="WD_REPEATS_2"/>
    <property type="match status" value="9"/>
</dbReference>
<evidence type="ECO:0000256" key="1">
    <source>
        <dbReference type="ARBA" id="ARBA00022574"/>
    </source>
</evidence>
<dbReference type="CDD" id="cd00200">
    <property type="entry name" value="WD40"/>
    <property type="match status" value="2"/>
</dbReference>
<dbReference type="InterPro" id="IPR056884">
    <property type="entry name" value="NPHP3-like_N"/>
</dbReference>
<feature type="repeat" description="WD" evidence="3">
    <location>
        <begin position="865"/>
        <end position="906"/>
    </location>
</feature>
<dbReference type="PROSITE" id="PS50294">
    <property type="entry name" value="WD_REPEATS_REGION"/>
    <property type="match status" value="8"/>
</dbReference>
<evidence type="ECO:0000313" key="5">
    <source>
        <dbReference type="EMBL" id="KIM85744.1"/>
    </source>
</evidence>
<accession>A0A0C3G1N4</accession>
<feature type="repeat" description="WD" evidence="3">
    <location>
        <begin position="692"/>
        <end position="733"/>
    </location>
</feature>
<dbReference type="AlphaFoldDB" id="A0A0C3G1N4"/>
<feature type="repeat" description="WD" evidence="3">
    <location>
        <begin position="908"/>
        <end position="949"/>
    </location>
</feature>
<evidence type="ECO:0000256" key="2">
    <source>
        <dbReference type="ARBA" id="ARBA00022737"/>
    </source>
</evidence>
<dbReference type="EMBL" id="KN832984">
    <property type="protein sequence ID" value="KIM85744.1"/>
    <property type="molecule type" value="Genomic_DNA"/>
</dbReference>
<dbReference type="Gene3D" id="2.130.10.10">
    <property type="entry name" value="YVTN repeat-like/Quinoprotein amine dehydrogenase"/>
    <property type="match status" value="4"/>
</dbReference>
<dbReference type="PROSITE" id="PS00678">
    <property type="entry name" value="WD_REPEATS_1"/>
    <property type="match status" value="6"/>
</dbReference>
<dbReference type="SMART" id="SM00320">
    <property type="entry name" value="WD40"/>
    <property type="match status" value="11"/>
</dbReference>
<feature type="domain" description="Nephrocystin 3-like N-terminal" evidence="4">
    <location>
        <begin position="23"/>
        <end position="177"/>
    </location>
</feature>
<dbReference type="GO" id="GO:0005634">
    <property type="term" value="C:nucleus"/>
    <property type="evidence" value="ECO:0007669"/>
    <property type="project" value="TreeGrafter"/>
</dbReference>
<dbReference type="PANTHER" id="PTHR22847:SF637">
    <property type="entry name" value="WD REPEAT DOMAIN 5B"/>
    <property type="match status" value="1"/>
</dbReference>
<dbReference type="InterPro" id="IPR001680">
    <property type="entry name" value="WD40_rpt"/>
</dbReference>
<dbReference type="SUPFAM" id="SSF52540">
    <property type="entry name" value="P-loop containing nucleoside triphosphate hydrolases"/>
    <property type="match status" value="1"/>
</dbReference>
<dbReference type="InterPro" id="IPR036322">
    <property type="entry name" value="WD40_repeat_dom_sf"/>
</dbReference>